<dbReference type="InParanoid" id="Q0EXW2"/>
<gene>
    <name evidence="3" type="ORF">SPV1_00632</name>
</gene>
<sequence>MMAEFCEGGALINRIYIASGGGKQQHPESKRGERMRSIAMILLLYMTLLPVAGYAGSDDHWLKRDSVTGSWGGLRDALKDQGVDIELMYTGEMVRNFSGGVFNRPGSLYHDNLDLKLTAESDKLGLWHGGRWLVYGLRNHGSQPSVSLIGDLHTVSNIEAPDQFIVYEAWYEQQWLDGRLSLLAGLHDLNSEFYITEYGSLFLNSSFGIGPDISGNVTASIFPRPGLGLRLRARPSEQVYIQGAVYDGDPATRAIRRMEGRMMIAEAGYVITGGAGYKLGCWRHTADRIYAGRSFSGDYGLYATVDQPLFEFDGGGKAGLFLQYGWVPADRNRNIRYIGGGVHLQGLIRGRSQDEAGVAIARADTHLDAETTLELTYRLVLYPWLAIQPSFQWIDNPGGDAKVHAAKVGLLRFSIAL</sequence>
<accession>Q0EXW2</accession>
<comment type="similarity">
    <text evidence="1 2">Belongs to the OprB family.</text>
</comment>
<dbReference type="HOGENOM" id="CLU_029684_3_1_0"/>
<name>Q0EXW2_9PROT</name>
<dbReference type="eggNOG" id="COG3659">
    <property type="taxonomic scope" value="Bacteria"/>
</dbReference>
<reference evidence="3 4" key="1">
    <citation type="submission" date="2006-09" db="EMBL/GenBank/DDBJ databases">
        <authorList>
            <person name="Emerson D."/>
            <person name="Ferriera S."/>
            <person name="Johnson J."/>
            <person name="Kravitz S."/>
            <person name="Halpern A."/>
            <person name="Remington K."/>
            <person name="Beeson K."/>
            <person name="Tran B."/>
            <person name="Rogers Y.-H."/>
            <person name="Friedman R."/>
            <person name="Venter J.C."/>
        </authorList>
    </citation>
    <scope>NUCLEOTIDE SEQUENCE [LARGE SCALE GENOMIC DNA]</scope>
    <source>
        <strain evidence="3 4">PV-1</strain>
    </source>
</reference>
<dbReference type="InterPro" id="IPR052932">
    <property type="entry name" value="OprB_Porin"/>
</dbReference>
<dbReference type="GO" id="GO:0015288">
    <property type="term" value="F:porin activity"/>
    <property type="evidence" value="ECO:0007669"/>
    <property type="project" value="InterPro"/>
</dbReference>
<dbReference type="PANTHER" id="PTHR37944">
    <property type="entry name" value="PORIN B"/>
    <property type="match status" value="1"/>
</dbReference>
<dbReference type="GO" id="GO:0008643">
    <property type="term" value="P:carbohydrate transport"/>
    <property type="evidence" value="ECO:0007669"/>
    <property type="project" value="InterPro"/>
</dbReference>
<organism evidence="3 4">
    <name type="scientific">Mariprofundus ferrooxydans PV-1</name>
    <dbReference type="NCBI Taxonomy" id="314345"/>
    <lineage>
        <taxon>Bacteria</taxon>
        <taxon>Pseudomonadati</taxon>
        <taxon>Pseudomonadota</taxon>
        <taxon>Candidatius Mariprofundia</taxon>
        <taxon>Mariprofundales</taxon>
        <taxon>Mariprofundaceae</taxon>
        <taxon>Mariprofundus</taxon>
    </lineage>
</organism>
<dbReference type="InterPro" id="IPR007049">
    <property type="entry name" value="Carb-sel_porin_OprB"/>
</dbReference>
<keyword evidence="4" id="KW-1185">Reference proteome</keyword>
<dbReference type="InterPro" id="IPR038673">
    <property type="entry name" value="OprB_sf"/>
</dbReference>
<evidence type="ECO:0000256" key="2">
    <source>
        <dbReference type="RuleBase" id="RU363072"/>
    </source>
</evidence>
<evidence type="ECO:0000313" key="4">
    <source>
        <dbReference type="Proteomes" id="UP000005297"/>
    </source>
</evidence>
<proteinExistence type="inferred from homology"/>
<evidence type="ECO:0000256" key="1">
    <source>
        <dbReference type="ARBA" id="ARBA00008769"/>
    </source>
</evidence>
<dbReference type="Pfam" id="PF04966">
    <property type="entry name" value="OprB"/>
    <property type="match status" value="1"/>
</dbReference>
<dbReference type="Proteomes" id="UP000005297">
    <property type="component" value="Unassembled WGS sequence"/>
</dbReference>
<dbReference type="Gene3D" id="2.40.160.180">
    <property type="entry name" value="Carbohydrate-selective porin OprB"/>
    <property type="match status" value="1"/>
</dbReference>
<dbReference type="GO" id="GO:0016020">
    <property type="term" value="C:membrane"/>
    <property type="evidence" value="ECO:0007669"/>
    <property type="project" value="InterPro"/>
</dbReference>
<dbReference type="OrthoDB" id="177316at2"/>
<dbReference type="EMBL" id="AATS01000012">
    <property type="protein sequence ID" value="EAU54090.1"/>
    <property type="molecule type" value="Genomic_DNA"/>
</dbReference>
<comment type="caution">
    <text evidence="3">The sequence shown here is derived from an EMBL/GenBank/DDBJ whole genome shotgun (WGS) entry which is preliminary data.</text>
</comment>
<protein>
    <submittedName>
        <fullName evidence="3">Carbohydrate-selective porin</fullName>
    </submittedName>
</protein>
<dbReference type="AlphaFoldDB" id="Q0EXW2"/>
<dbReference type="STRING" id="314344.AL013_00740"/>
<evidence type="ECO:0000313" key="3">
    <source>
        <dbReference type="EMBL" id="EAU54090.1"/>
    </source>
</evidence>
<dbReference type="PANTHER" id="PTHR37944:SF1">
    <property type="entry name" value="PORIN B"/>
    <property type="match status" value="1"/>
</dbReference>